<gene>
    <name evidence="1" type="ORF">SAMN05443248_8015</name>
</gene>
<sequence length="52" mass="5340">MAGFSRVPAPIGTGKYRAVRAGRVLTPNAHAKDFSKAAGKSGLAAARIADEE</sequence>
<evidence type="ECO:0000313" key="1">
    <source>
        <dbReference type="EMBL" id="SHI08112.1"/>
    </source>
</evidence>
<reference evidence="1 2" key="1">
    <citation type="submission" date="2016-11" db="EMBL/GenBank/DDBJ databases">
        <authorList>
            <person name="Jaros S."/>
            <person name="Januszkiewicz K."/>
            <person name="Wedrychowicz H."/>
        </authorList>
    </citation>
    <scope>NUCLEOTIDE SEQUENCE [LARGE SCALE GENOMIC DNA]</scope>
    <source>
        <strain evidence="1 2">GAS138</strain>
    </source>
</reference>
<name>A0A1M5Y807_9BRAD</name>
<protein>
    <submittedName>
        <fullName evidence="1">Uncharacterized protein</fullName>
    </submittedName>
</protein>
<proteinExistence type="predicted"/>
<evidence type="ECO:0000313" key="2">
    <source>
        <dbReference type="Proteomes" id="UP000189796"/>
    </source>
</evidence>
<dbReference type="AlphaFoldDB" id="A0A1M5Y807"/>
<dbReference type="EMBL" id="LT670817">
    <property type="protein sequence ID" value="SHI08112.1"/>
    <property type="molecule type" value="Genomic_DNA"/>
</dbReference>
<dbReference type="Proteomes" id="UP000189796">
    <property type="component" value="Chromosome I"/>
</dbReference>
<accession>A0A1M5Y807</accession>
<organism evidence="1 2">
    <name type="scientific">Bradyrhizobium erythrophlei</name>
    <dbReference type="NCBI Taxonomy" id="1437360"/>
    <lineage>
        <taxon>Bacteria</taxon>
        <taxon>Pseudomonadati</taxon>
        <taxon>Pseudomonadota</taxon>
        <taxon>Alphaproteobacteria</taxon>
        <taxon>Hyphomicrobiales</taxon>
        <taxon>Nitrobacteraceae</taxon>
        <taxon>Bradyrhizobium</taxon>
    </lineage>
</organism>